<evidence type="ECO:0008006" key="3">
    <source>
        <dbReference type="Google" id="ProtNLM"/>
    </source>
</evidence>
<dbReference type="Pfam" id="PF14281">
    <property type="entry name" value="PDDEXK_4"/>
    <property type="match status" value="1"/>
</dbReference>
<name>A0A7M1B3E3_9BACT</name>
<accession>A0A7M1B3E3</accession>
<dbReference type="KEGG" id="ssei:FJR45_08805"/>
<gene>
    <name evidence="1" type="ORF">FJR45_08805</name>
</gene>
<sequence>MKEKNLLEQIKVIQKKYYEINKITGENFNIFEAGHIGHIETFHTRLIAELLCKKGSHNQGDTFLKLFFNKLKLKTNYENTKVYSEYQTDNGRRIDIVIENEKLIIGIEAKIYAKDQDKQIQDYYTYLTNKNKKVYLIYLTLDGHLPDEQSKGEVSHDQIIIMSFKTEIYDWIILCIKEVYDKINLRESLLIYKNLLEKLTNQNLKKEIEMVKILNSKENIESAFNLFDVYERAWAEKEYNFWCDLYAKVEKNIGSQWEDGDDIFLKEKDKSVWYKSDGEPYDTEESIKQIKSLRYGSTNKLFGIAFKQNCDGRNIYLIVAYANSSEVGWLYIEIKSNDNKNFNHTQIRELLIDNNDVLLDFKDFDDTSVYKIIEEIKFPSYKNRMGNFELFGESKYKTIINKLSKELICKLNEIDKILRRNNESVKNSVSATICNT</sequence>
<keyword evidence="2" id="KW-1185">Reference proteome</keyword>
<organism evidence="1 2">
    <name type="scientific">Sulfurimonas sediminis</name>
    <dbReference type="NCBI Taxonomy" id="2590020"/>
    <lineage>
        <taxon>Bacteria</taxon>
        <taxon>Pseudomonadati</taxon>
        <taxon>Campylobacterota</taxon>
        <taxon>Epsilonproteobacteria</taxon>
        <taxon>Campylobacterales</taxon>
        <taxon>Sulfurimonadaceae</taxon>
        <taxon>Sulfurimonas</taxon>
    </lineage>
</organism>
<evidence type="ECO:0000313" key="1">
    <source>
        <dbReference type="EMBL" id="QOP44036.1"/>
    </source>
</evidence>
<protein>
    <recommendedName>
        <fullName evidence="3">PD-(D/E)XK nuclease family protein</fullName>
    </recommendedName>
</protein>
<dbReference type="RefSeq" id="WP_193150210.1">
    <property type="nucleotide sequence ID" value="NZ_CP041235.1"/>
</dbReference>
<proteinExistence type="predicted"/>
<dbReference type="InterPro" id="IPR029470">
    <property type="entry name" value="PDDEXK_4"/>
</dbReference>
<dbReference type="AlphaFoldDB" id="A0A7M1B3E3"/>
<evidence type="ECO:0000313" key="2">
    <source>
        <dbReference type="Proteomes" id="UP000593719"/>
    </source>
</evidence>
<dbReference type="EMBL" id="CP041235">
    <property type="protein sequence ID" value="QOP44036.1"/>
    <property type="molecule type" value="Genomic_DNA"/>
</dbReference>
<reference evidence="1 2" key="1">
    <citation type="submission" date="2019-06" db="EMBL/GenBank/DDBJ databases">
        <title>Sulfurimonas gotlandica sp. nov., a chemoautotrophic and psychrotolerant epsilonproteobacterium isolated from a pelagic redoxcline, and an emended description of the genus Sulfurimonas.</title>
        <authorList>
            <person name="Wang S."/>
            <person name="Jiang L."/>
            <person name="Shao Z."/>
        </authorList>
    </citation>
    <scope>NUCLEOTIDE SEQUENCE [LARGE SCALE GENOMIC DNA]</scope>
    <source>
        <strain evidence="1 2">S2-6</strain>
    </source>
</reference>
<dbReference type="Proteomes" id="UP000593719">
    <property type="component" value="Chromosome"/>
</dbReference>